<evidence type="ECO:0000313" key="2">
    <source>
        <dbReference type="EMBL" id="MBR0576679.1"/>
    </source>
</evidence>
<protein>
    <submittedName>
        <fullName evidence="2">(4Fe-4S)-binding protein</fullName>
    </submittedName>
</protein>
<gene>
    <name evidence="2" type="ORF">KCG48_10060</name>
</gene>
<comment type="caution">
    <text evidence="2">The sequence shown here is derived from an EMBL/GenBank/DDBJ whole genome shotgun (WGS) entry which is preliminary data.</text>
</comment>
<evidence type="ECO:0000259" key="1">
    <source>
        <dbReference type="Pfam" id="PF06902"/>
    </source>
</evidence>
<organism evidence="2 3">
    <name type="scientific">Proteiniclasticum sediminis</name>
    <dbReference type="NCBI Taxonomy" id="2804028"/>
    <lineage>
        <taxon>Bacteria</taxon>
        <taxon>Bacillati</taxon>
        <taxon>Bacillota</taxon>
        <taxon>Clostridia</taxon>
        <taxon>Eubacteriales</taxon>
        <taxon>Clostridiaceae</taxon>
        <taxon>Proteiniclasticum</taxon>
    </lineage>
</organism>
<accession>A0A941CSA2</accession>
<proteinExistence type="predicted"/>
<feature type="domain" description="Divergent 4Fe-4S mono-cluster" evidence="1">
    <location>
        <begin position="16"/>
        <end position="77"/>
    </location>
</feature>
<reference evidence="2" key="1">
    <citation type="submission" date="2021-04" db="EMBL/GenBank/DDBJ databases">
        <title>Proteiniclasticum sedimins sp. nov., an obligate anaerobic bacterium isolated from anaerobic sludge.</title>
        <authorList>
            <person name="Liu J."/>
        </authorList>
    </citation>
    <scope>NUCLEOTIDE SEQUENCE</scope>
    <source>
        <strain evidence="2">BAD-10</strain>
    </source>
</reference>
<dbReference type="InterPro" id="IPR010693">
    <property type="entry name" value="Divergent_4Fe-4S_mono-cluster"/>
</dbReference>
<name>A0A941CSA2_9CLOT</name>
<dbReference type="Pfam" id="PF06902">
    <property type="entry name" value="Fer4_19"/>
    <property type="match status" value="1"/>
</dbReference>
<dbReference type="AlphaFoldDB" id="A0A941CSA2"/>
<keyword evidence="3" id="KW-1185">Reference proteome</keyword>
<dbReference type="RefSeq" id="WP_211801976.1">
    <property type="nucleotide sequence ID" value="NZ_JAGSCS010000013.1"/>
</dbReference>
<sequence>MNQTTENLTQKGYKAYENADITVYWNASICEHAGNCVKGNSEVFNVNRRPWIMLGTGEHANIQEVIDTCPSGALKYKLK</sequence>
<evidence type="ECO:0000313" key="3">
    <source>
        <dbReference type="Proteomes" id="UP000675379"/>
    </source>
</evidence>
<dbReference type="Proteomes" id="UP000675379">
    <property type="component" value="Unassembled WGS sequence"/>
</dbReference>
<dbReference type="EMBL" id="JAGSCS010000013">
    <property type="protein sequence ID" value="MBR0576679.1"/>
    <property type="molecule type" value="Genomic_DNA"/>
</dbReference>